<organism evidence="1 2">
    <name type="scientific">Caerostris darwini</name>
    <dbReference type="NCBI Taxonomy" id="1538125"/>
    <lineage>
        <taxon>Eukaryota</taxon>
        <taxon>Metazoa</taxon>
        <taxon>Ecdysozoa</taxon>
        <taxon>Arthropoda</taxon>
        <taxon>Chelicerata</taxon>
        <taxon>Arachnida</taxon>
        <taxon>Araneae</taxon>
        <taxon>Araneomorphae</taxon>
        <taxon>Entelegynae</taxon>
        <taxon>Araneoidea</taxon>
        <taxon>Araneidae</taxon>
        <taxon>Caerostris</taxon>
    </lineage>
</organism>
<proteinExistence type="predicted"/>
<evidence type="ECO:0000313" key="1">
    <source>
        <dbReference type="EMBL" id="GIY10225.1"/>
    </source>
</evidence>
<dbReference type="EMBL" id="BPLQ01004730">
    <property type="protein sequence ID" value="GIY10225.1"/>
    <property type="molecule type" value="Genomic_DNA"/>
</dbReference>
<reference evidence="1 2" key="1">
    <citation type="submission" date="2021-06" db="EMBL/GenBank/DDBJ databases">
        <title>Caerostris darwini draft genome.</title>
        <authorList>
            <person name="Kono N."/>
            <person name="Arakawa K."/>
        </authorList>
    </citation>
    <scope>NUCLEOTIDE SEQUENCE [LARGE SCALE GENOMIC DNA]</scope>
</reference>
<name>A0AAV4QM12_9ARAC</name>
<dbReference type="Proteomes" id="UP001054837">
    <property type="component" value="Unassembled WGS sequence"/>
</dbReference>
<accession>A0AAV4QM12</accession>
<sequence>MAIIGHPREWACVVYPIKKLHTNFYLRAFGQSSNDRTSELETNKAKQFQFWSSLESSPIPEEIRGTAVTPCELRPRKLGLAPGLISWVNRCLLQKKGPPSHCCT</sequence>
<dbReference type="AlphaFoldDB" id="A0AAV4QM12"/>
<evidence type="ECO:0000313" key="2">
    <source>
        <dbReference type="Proteomes" id="UP001054837"/>
    </source>
</evidence>
<protein>
    <submittedName>
        <fullName evidence="1">Uncharacterized protein</fullName>
    </submittedName>
</protein>
<gene>
    <name evidence="1" type="ORF">CDAR_471161</name>
</gene>
<comment type="caution">
    <text evidence="1">The sequence shown here is derived from an EMBL/GenBank/DDBJ whole genome shotgun (WGS) entry which is preliminary data.</text>
</comment>
<keyword evidence="2" id="KW-1185">Reference proteome</keyword>